<name>A0AAV2GXD2_9ROSI</name>
<gene>
    <name evidence="1" type="ORF">LTRI10_LOCUS53130</name>
</gene>
<dbReference type="PANTHER" id="PTHR33710:SF71">
    <property type="entry name" value="ENDONUCLEASE_EXONUCLEASE_PHOSPHATASE DOMAIN-CONTAINING PROTEIN"/>
    <property type="match status" value="1"/>
</dbReference>
<evidence type="ECO:0000313" key="1">
    <source>
        <dbReference type="EMBL" id="CAL1413935.1"/>
    </source>
</evidence>
<reference evidence="1 2" key="1">
    <citation type="submission" date="2024-04" db="EMBL/GenBank/DDBJ databases">
        <authorList>
            <person name="Fracassetti M."/>
        </authorList>
    </citation>
    <scope>NUCLEOTIDE SEQUENCE [LARGE SCALE GENOMIC DNA]</scope>
</reference>
<dbReference type="EMBL" id="OZ034822">
    <property type="protein sequence ID" value="CAL1413935.1"/>
    <property type="molecule type" value="Genomic_DNA"/>
</dbReference>
<dbReference type="InterPro" id="IPR036691">
    <property type="entry name" value="Endo/exonu/phosph_ase_sf"/>
</dbReference>
<evidence type="ECO:0000313" key="2">
    <source>
        <dbReference type="Proteomes" id="UP001497516"/>
    </source>
</evidence>
<dbReference type="SUPFAM" id="SSF56219">
    <property type="entry name" value="DNase I-like"/>
    <property type="match status" value="1"/>
</dbReference>
<dbReference type="PANTHER" id="PTHR33710">
    <property type="entry name" value="BNAC02G09200D PROTEIN"/>
    <property type="match status" value="1"/>
</dbReference>
<dbReference type="Proteomes" id="UP001497516">
    <property type="component" value="Chromosome 9"/>
</dbReference>
<accession>A0AAV2GXD2</accession>
<sequence>MLRTLTGQWNGPWLCGGDFNEILSGEEKRGGQLRDESEIRAFHEGLLDSNLRDVGYEGYQFIWENRRWVGGYIEELLGRFVASEVLMRDFPRFRVKHLDRTRSDHRPVICDTEGEEDEEPRWGWSFRFDPFWIKIEESAKVVG</sequence>
<keyword evidence="2" id="KW-1185">Reference proteome</keyword>
<dbReference type="AlphaFoldDB" id="A0AAV2GXD2"/>
<dbReference type="Gene3D" id="3.60.10.10">
    <property type="entry name" value="Endonuclease/exonuclease/phosphatase"/>
    <property type="match status" value="1"/>
</dbReference>
<organism evidence="1 2">
    <name type="scientific">Linum trigynum</name>
    <dbReference type="NCBI Taxonomy" id="586398"/>
    <lineage>
        <taxon>Eukaryota</taxon>
        <taxon>Viridiplantae</taxon>
        <taxon>Streptophyta</taxon>
        <taxon>Embryophyta</taxon>
        <taxon>Tracheophyta</taxon>
        <taxon>Spermatophyta</taxon>
        <taxon>Magnoliopsida</taxon>
        <taxon>eudicotyledons</taxon>
        <taxon>Gunneridae</taxon>
        <taxon>Pentapetalae</taxon>
        <taxon>rosids</taxon>
        <taxon>fabids</taxon>
        <taxon>Malpighiales</taxon>
        <taxon>Linaceae</taxon>
        <taxon>Linum</taxon>
    </lineage>
</organism>
<protein>
    <submittedName>
        <fullName evidence="1">Uncharacterized protein</fullName>
    </submittedName>
</protein>
<proteinExistence type="predicted"/>